<gene>
    <name evidence="2" type="ORF">BJ999_006742</name>
</gene>
<sequence>MPAPNDGGALRGGAPRVVWCAEEHDPHTVSARSVAADLLKENRPAHLVWHPGTGEIVQLLPITRAARLLGGALGREGRVCAQIMVVGQSRSPFTGWPLTGVEAIVQWLDAWGVARRWPAGPPLPSPQSYHAQRSRRDWARGGHYGASQVPLLDRPDPGGIDVRRITGPDTPVAPIPKPRLPGTPAGPRLVTARPRTPETVRPAPSDAPSARPGPLHPAVEPVPVGPLSN</sequence>
<dbReference type="AlphaFoldDB" id="A0A7Y9KGG4"/>
<name>A0A7Y9KGG4_9ACTN</name>
<proteinExistence type="predicted"/>
<evidence type="ECO:0000313" key="2">
    <source>
        <dbReference type="EMBL" id="NYE16446.1"/>
    </source>
</evidence>
<comment type="caution">
    <text evidence="2">The sequence shown here is derived from an EMBL/GenBank/DDBJ whole genome shotgun (WGS) entry which is preliminary data.</text>
</comment>
<dbReference type="Proteomes" id="UP000591272">
    <property type="component" value="Unassembled WGS sequence"/>
</dbReference>
<keyword evidence="3" id="KW-1185">Reference proteome</keyword>
<evidence type="ECO:0000313" key="3">
    <source>
        <dbReference type="Proteomes" id="UP000591272"/>
    </source>
</evidence>
<feature type="compositionally biased region" description="Pro residues" evidence="1">
    <location>
        <begin position="171"/>
        <end position="181"/>
    </location>
</feature>
<dbReference type="EMBL" id="JACCBT010000001">
    <property type="protein sequence ID" value="NYE16446.1"/>
    <property type="molecule type" value="Genomic_DNA"/>
</dbReference>
<organism evidence="2 3">
    <name type="scientific">Actinomadura citrea</name>
    <dbReference type="NCBI Taxonomy" id="46158"/>
    <lineage>
        <taxon>Bacteria</taxon>
        <taxon>Bacillati</taxon>
        <taxon>Actinomycetota</taxon>
        <taxon>Actinomycetes</taxon>
        <taxon>Streptosporangiales</taxon>
        <taxon>Thermomonosporaceae</taxon>
        <taxon>Actinomadura</taxon>
    </lineage>
</organism>
<accession>A0A7Y9KGG4</accession>
<evidence type="ECO:0000256" key="1">
    <source>
        <dbReference type="SAM" id="MobiDB-lite"/>
    </source>
</evidence>
<reference evidence="2 3" key="1">
    <citation type="submission" date="2020-07" db="EMBL/GenBank/DDBJ databases">
        <title>Sequencing the genomes of 1000 actinobacteria strains.</title>
        <authorList>
            <person name="Klenk H.-P."/>
        </authorList>
    </citation>
    <scope>NUCLEOTIDE SEQUENCE [LARGE SCALE GENOMIC DNA]</scope>
    <source>
        <strain evidence="2 3">DSM 43461</strain>
    </source>
</reference>
<dbReference type="RefSeq" id="WP_179836987.1">
    <property type="nucleotide sequence ID" value="NZ_BMRD01000002.1"/>
</dbReference>
<feature type="compositionally biased region" description="Low complexity" evidence="1">
    <location>
        <begin position="201"/>
        <end position="213"/>
    </location>
</feature>
<feature type="compositionally biased region" description="Basic and acidic residues" evidence="1">
    <location>
        <begin position="153"/>
        <end position="166"/>
    </location>
</feature>
<feature type="region of interest" description="Disordered" evidence="1">
    <location>
        <begin position="121"/>
        <end position="229"/>
    </location>
</feature>
<protein>
    <submittedName>
        <fullName evidence="2">Uncharacterized protein</fullName>
    </submittedName>
</protein>